<gene>
    <name evidence="3" type="ORF">TIS948_LOCUS2934</name>
    <name evidence="4" type="ORF">UJA718_LOCUS19309</name>
</gene>
<evidence type="ECO:0000256" key="1">
    <source>
        <dbReference type="SAM" id="MobiDB-lite"/>
    </source>
</evidence>
<feature type="transmembrane region" description="Helical" evidence="2">
    <location>
        <begin position="138"/>
        <end position="157"/>
    </location>
</feature>
<sequence length="394" mass="43713">MLPTKINYTALSWGIPLGSFVLLFFVISVINKRTDWFLLSTILGIATKSNNDSKKASKCEPPENNSTVSRKQDGKKEDEKNKSIQNLVTCKQCEMDVAVTVGKDEAVTPFEKYLFIEFGDGEVAVPELKCFIRFLSDLMAAAILGIFVSIIVVKLILSNELVKNGSKCPKYSADCFSNDGRNDYSPYSCADGQYLNITGYTGLAWCVGWVYKDKSAQDVLDALGTCGGLLGIVSCIFPLVYYMPYYKKYHWGSCLCIILPIGGALGLALTLWATWDDGLSQLGTTVFIVLVIMIVIGWSWALWRSCVTNQSAHVFHILHISIEKDVQESAVTTDGVFVWFIFFVNSMNGIHGPTYGIFGNTYAVCVARRIIAYTITAQQLAKQQNPKCHHQKVL</sequence>
<reference evidence="4" key="1">
    <citation type="submission" date="2021-02" db="EMBL/GenBank/DDBJ databases">
        <authorList>
            <person name="Nowell W R."/>
        </authorList>
    </citation>
    <scope>NUCLEOTIDE SEQUENCE</scope>
</reference>
<dbReference type="OrthoDB" id="10426025at2759"/>
<evidence type="ECO:0000313" key="4">
    <source>
        <dbReference type="EMBL" id="CAF4403835.1"/>
    </source>
</evidence>
<feature type="compositionally biased region" description="Basic and acidic residues" evidence="1">
    <location>
        <begin position="70"/>
        <end position="80"/>
    </location>
</feature>
<feature type="transmembrane region" description="Helical" evidence="2">
    <location>
        <begin position="254"/>
        <end position="275"/>
    </location>
</feature>
<evidence type="ECO:0000313" key="3">
    <source>
        <dbReference type="EMBL" id="CAF3030176.1"/>
    </source>
</evidence>
<keyword evidence="2" id="KW-0472">Membrane</keyword>
<keyword evidence="2" id="KW-0812">Transmembrane</keyword>
<keyword evidence="2" id="KW-1133">Transmembrane helix</keyword>
<keyword evidence="5" id="KW-1185">Reference proteome</keyword>
<feature type="compositionally biased region" description="Basic and acidic residues" evidence="1">
    <location>
        <begin position="51"/>
        <end position="61"/>
    </location>
</feature>
<protein>
    <submittedName>
        <fullName evidence="4">Uncharacterized protein</fullName>
    </submittedName>
</protein>
<feature type="transmembrane region" description="Helical" evidence="2">
    <location>
        <begin position="6"/>
        <end position="30"/>
    </location>
</feature>
<accession>A0A820PK61</accession>
<evidence type="ECO:0000313" key="5">
    <source>
        <dbReference type="Proteomes" id="UP000663873"/>
    </source>
</evidence>
<dbReference type="Proteomes" id="UP000663825">
    <property type="component" value="Unassembled WGS sequence"/>
</dbReference>
<dbReference type="EMBL" id="CAJOBP010003407">
    <property type="protein sequence ID" value="CAF4403835.1"/>
    <property type="molecule type" value="Genomic_DNA"/>
</dbReference>
<comment type="caution">
    <text evidence="4">The sequence shown here is derived from an EMBL/GenBank/DDBJ whole genome shotgun (WGS) entry which is preliminary data.</text>
</comment>
<dbReference type="AlphaFoldDB" id="A0A820PK61"/>
<dbReference type="EMBL" id="CAJNXB010000138">
    <property type="protein sequence ID" value="CAF3030176.1"/>
    <property type="molecule type" value="Genomic_DNA"/>
</dbReference>
<dbReference type="Proteomes" id="UP000663873">
    <property type="component" value="Unassembled WGS sequence"/>
</dbReference>
<proteinExistence type="predicted"/>
<feature type="transmembrane region" description="Helical" evidence="2">
    <location>
        <begin position="281"/>
        <end position="303"/>
    </location>
</feature>
<feature type="region of interest" description="Disordered" evidence="1">
    <location>
        <begin position="51"/>
        <end position="80"/>
    </location>
</feature>
<organism evidence="4 5">
    <name type="scientific">Rotaria socialis</name>
    <dbReference type="NCBI Taxonomy" id="392032"/>
    <lineage>
        <taxon>Eukaryota</taxon>
        <taxon>Metazoa</taxon>
        <taxon>Spiralia</taxon>
        <taxon>Gnathifera</taxon>
        <taxon>Rotifera</taxon>
        <taxon>Eurotatoria</taxon>
        <taxon>Bdelloidea</taxon>
        <taxon>Philodinida</taxon>
        <taxon>Philodinidae</taxon>
        <taxon>Rotaria</taxon>
    </lineage>
</organism>
<name>A0A820PK61_9BILA</name>
<evidence type="ECO:0000256" key="2">
    <source>
        <dbReference type="SAM" id="Phobius"/>
    </source>
</evidence>
<feature type="transmembrane region" description="Helical" evidence="2">
    <location>
        <begin position="222"/>
        <end position="242"/>
    </location>
</feature>